<sequence>MKNLLRIFMLFFMFIAAAVFFYLDNKHQDSSGLVVNNFLVLTFIIGCVIVLMKASDELKKEIEEAESSY</sequence>
<comment type="caution">
    <text evidence="2">The sequence shown here is derived from an EMBL/GenBank/DDBJ whole genome shotgun (WGS) entry which is preliminary data.</text>
</comment>
<gene>
    <name evidence="2" type="ORF">COJ15_28155</name>
</gene>
<organism evidence="2 3">
    <name type="scientific">Bacillus thuringiensis</name>
    <dbReference type="NCBI Taxonomy" id="1428"/>
    <lineage>
        <taxon>Bacteria</taxon>
        <taxon>Bacillati</taxon>
        <taxon>Bacillota</taxon>
        <taxon>Bacilli</taxon>
        <taxon>Bacillales</taxon>
        <taxon>Bacillaceae</taxon>
        <taxon>Bacillus</taxon>
        <taxon>Bacillus cereus group</taxon>
    </lineage>
</organism>
<proteinExistence type="predicted"/>
<dbReference type="EMBL" id="NUVX01000062">
    <property type="protein sequence ID" value="PFJ33120.1"/>
    <property type="molecule type" value="Genomic_DNA"/>
</dbReference>
<evidence type="ECO:0000313" key="2">
    <source>
        <dbReference type="EMBL" id="PFJ33120.1"/>
    </source>
</evidence>
<evidence type="ECO:0000256" key="1">
    <source>
        <dbReference type="SAM" id="Phobius"/>
    </source>
</evidence>
<reference evidence="2 3" key="1">
    <citation type="submission" date="2017-09" db="EMBL/GenBank/DDBJ databases">
        <title>Large-scale bioinformatics analysis of Bacillus genomes uncovers conserved roles of natural products in bacterial physiology.</title>
        <authorList>
            <consortium name="Agbiome Team Llc"/>
            <person name="Bleich R.M."/>
            <person name="Grubbs K.J."/>
            <person name="Santa Maria K.C."/>
            <person name="Allen S.E."/>
            <person name="Farag S."/>
            <person name="Shank E.A."/>
            <person name="Bowers A."/>
        </authorList>
    </citation>
    <scope>NUCLEOTIDE SEQUENCE [LARGE SCALE GENOMIC DNA]</scope>
    <source>
        <strain evidence="2 3">AFS085496</strain>
    </source>
</reference>
<feature type="transmembrane region" description="Helical" evidence="1">
    <location>
        <begin position="35"/>
        <end position="52"/>
    </location>
</feature>
<dbReference type="AlphaFoldDB" id="A0A9X6WI77"/>
<feature type="transmembrane region" description="Helical" evidence="1">
    <location>
        <begin position="7"/>
        <end position="23"/>
    </location>
</feature>
<keyword evidence="1" id="KW-0472">Membrane</keyword>
<protein>
    <submittedName>
        <fullName evidence="2">Uncharacterized protein</fullName>
    </submittedName>
</protein>
<name>A0A9X6WI77_BACTU</name>
<evidence type="ECO:0000313" key="3">
    <source>
        <dbReference type="Proteomes" id="UP000224003"/>
    </source>
</evidence>
<accession>A0A9X6WI77</accession>
<dbReference type="RefSeq" id="WP_098517244.1">
    <property type="nucleotide sequence ID" value="NZ_NUVX01000062.1"/>
</dbReference>
<keyword evidence="1" id="KW-0812">Transmembrane</keyword>
<keyword evidence="1" id="KW-1133">Transmembrane helix</keyword>
<dbReference type="Proteomes" id="UP000224003">
    <property type="component" value="Unassembled WGS sequence"/>
</dbReference>